<reference evidence="2 3" key="1">
    <citation type="submission" date="2019-05" db="EMBL/GenBank/DDBJ databases">
        <title>Mikania micrantha, genome provides insights into the molecular mechanism of rapid growth.</title>
        <authorList>
            <person name="Liu B."/>
        </authorList>
    </citation>
    <scope>NUCLEOTIDE SEQUENCE [LARGE SCALE GENOMIC DNA]</scope>
    <source>
        <strain evidence="2">NLD-2019</strain>
        <tissue evidence="2">Leaf</tissue>
    </source>
</reference>
<sequence length="139" mass="15418">MAFSSSSDFSYSSDNSLSSGDKDTGETFVDRSMASTSSSAGTEATSMNLKNPYIHSAIVMKGLRKMKKIRLLSVTNDIPNKWDKNGGVQYLPDTLRSLCWARYPFCCLPKTFQAKNLVNLEMLGSNISQLWKGGEREVE</sequence>
<keyword evidence="3" id="KW-1185">Reference proteome</keyword>
<dbReference type="AlphaFoldDB" id="A0A5N6PJ33"/>
<proteinExistence type="predicted"/>
<accession>A0A5N6PJ33</accession>
<dbReference type="GO" id="GO:0006952">
    <property type="term" value="P:defense response"/>
    <property type="evidence" value="ECO:0007669"/>
    <property type="project" value="InterPro"/>
</dbReference>
<gene>
    <name evidence="2" type="ORF">E3N88_09456</name>
</gene>
<feature type="compositionally biased region" description="Basic and acidic residues" evidence="1">
    <location>
        <begin position="20"/>
        <end position="29"/>
    </location>
</feature>
<feature type="compositionally biased region" description="Low complexity" evidence="1">
    <location>
        <begin position="1"/>
        <end position="19"/>
    </location>
</feature>
<dbReference type="EMBL" id="SZYD01000004">
    <property type="protein sequence ID" value="KAD6454750.1"/>
    <property type="molecule type" value="Genomic_DNA"/>
</dbReference>
<name>A0A5N6PJ33_9ASTR</name>
<evidence type="ECO:0000313" key="3">
    <source>
        <dbReference type="Proteomes" id="UP000326396"/>
    </source>
</evidence>
<protein>
    <submittedName>
        <fullName evidence="2">Uncharacterized protein</fullName>
    </submittedName>
</protein>
<evidence type="ECO:0000313" key="2">
    <source>
        <dbReference type="EMBL" id="KAD6454750.1"/>
    </source>
</evidence>
<feature type="compositionally biased region" description="Low complexity" evidence="1">
    <location>
        <begin position="32"/>
        <end position="44"/>
    </location>
</feature>
<evidence type="ECO:0000256" key="1">
    <source>
        <dbReference type="SAM" id="MobiDB-lite"/>
    </source>
</evidence>
<dbReference type="PANTHER" id="PTHR11017:SF577">
    <property type="entry name" value="DISEASE RESISTANCE PROTEIN (TIR-NBS-LRR CLASS), PUTATIVE-RELATED"/>
    <property type="match status" value="1"/>
</dbReference>
<dbReference type="OrthoDB" id="1435707at2759"/>
<organism evidence="2 3">
    <name type="scientific">Mikania micrantha</name>
    <name type="common">bitter vine</name>
    <dbReference type="NCBI Taxonomy" id="192012"/>
    <lineage>
        <taxon>Eukaryota</taxon>
        <taxon>Viridiplantae</taxon>
        <taxon>Streptophyta</taxon>
        <taxon>Embryophyta</taxon>
        <taxon>Tracheophyta</taxon>
        <taxon>Spermatophyta</taxon>
        <taxon>Magnoliopsida</taxon>
        <taxon>eudicotyledons</taxon>
        <taxon>Gunneridae</taxon>
        <taxon>Pentapetalae</taxon>
        <taxon>asterids</taxon>
        <taxon>campanulids</taxon>
        <taxon>Asterales</taxon>
        <taxon>Asteraceae</taxon>
        <taxon>Asteroideae</taxon>
        <taxon>Heliantheae alliance</taxon>
        <taxon>Eupatorieae</taxon>
        <taxon>Mikania</taxon>
    </lineage>
</organism>
<comment type="caution">
    <text evidence="2">The sequence shown here is derived from an EMBL/GenBank/DDBJ whole genome shotgun (WGS) entry which is preliminary data.</text>
</comment>
<dbReference type="Proteomes" id="UP000326396">
    <property type="component" value="Linkage Group LG12"/>
</dbReference>
<dbReference type="InterPro" id="IPR044974">
    <property type="entry name" value="Disease_R_plants"/>
</dbReference>
<dbReference type="PANTHER" id="PTHR11017">
    <property type="entry name" value="LEUCINE-RICH REPEAT-CONTAINING PROTEIN"/>
    <property type="match status" value="1"/>
</dbReference>
<feature type="region of interest" description="Disordered" evidence="1">
    <location>
        <begin position="1"/>
        <end position="44"/>
    </location>
</feature>